<keyword evidence="5" id="KW-0067">ATP-binding</keyword>
<dbReference type="EMBL" id="DTLB01000038">
    <property type="protein sequence ID" value="HFW32588.1"/>
    <property type="molecule type" value="Genomic_DNA"/>
</dbReference>
<dbReference type="PANTHER" id="PTHR43788">
    <property type="entry name" value="DNA2/NAM7 HELICASE FAMILY MEMBER"/>
    <property type="match status" value="1"/>
</dbReference>
<evidence type="ECO:0000256" key="4">
    <source>
        <dbReference type="ARBA" id="ARBA00022806"/>
    </source>
</evidence>
<dbReference type="Pfam" id="PF01443">
    <property type="entry name" value="Viral_helicase1"/>
    <property type="match status" value="1"/>
</dbReference>
<dbReference type="GO" id="GO:0016787">
    <property type="term" value="F:hydrolase activity"/>
    <property type="evidence" value="ECO:0007669"/>
    <property type="project" value="UniProtKB-KW"/>
</dbReference>
<dbReference type="Gene3D" id="3.40.50.300">
    <property type="entry name" value="P-loop containing nucleotide triphosphate hydrolases"/>
    <property type="match status" value="2"/>
</dbReference>
<dbReference type="InterPro" id="IPR047187">
    <property type="entry name" value="SF1_C_Upf1"/>
</dbReference>
<dbReference type="SUPFAM" id="SSF52540">
    <property type="entry name" value="P-loop containing nucleoside triphosphate hydrolases"/>
    <property type="match status" value="1"/>
</dbReference>
<dbReference type="InterPro" id="IPR050534">
    <property type="entry name" value="Coronavir_polyprotein_1ab"/>
</dbReference>
<gene>
    <name evidence="7" type="ORF">ENW66_06510</name>
</gene>
<evidence type="ECO:0000256" key="5">
    <source>
        <dbReference type="ARBA" id="ARBA00022840"/>
    </source>
</evidence>
<dbReference type="GO" id="GO:0043139">
    <property type="term" value="F:5'-3' DNA helicase activity"/>
    <property type="evidence" value="ECO:0007669"/>
    <property type="project" value="TreeGrafter"/>
</dbReference>
<dbReference type="CDD" id="cd18808">
    <property type="entry name" value="SF1_C_Upf1"/>
    <property type="match status" value="1"/>
</dbReference>
<dbReference type="InterPro" id="IPR003593">
    <property type="entry name" value="AAA+_ATPase"/>
</dbReference>
<evidence type="ECO:0000256" key="1">
    <source>
        <dbReference type="ARBA" id="ARBA00007913"/>
    </source>
</evidence>
<organism evidence="7">
    <name type="scientific">Archaeoglobus fulgidus</name>
    <dbReference type="NCBI Taxonomy" id="2234"/>
    <lineage>
        <taxon>Archaea</taxon>
        <taxon>Methanobacteriati</taxon>
        <taxon>Methanobacteriota</taxon>
        <taxon>Archaeoglobi</taxon>
        <taxon>Archaeoglobales</taxon>
        <taxon>Archaeoglobaceae</taxon>
        <taxon>Archaeoglobus</taxon>
    </lineage>
</organism>
<evidence type="ECO:0000256" key="2">
    <source>
        <dbReference type="ARBA" id="ARBA00022741"/>
    </source>
</evidence>
<evidence type="ECO:0000256" key="3">
    <source>
        <dbReference type="ARBA" id="ARBA00022801"/>
    </source>
</evidence>
<comment type="caution">
    <text evidence="7">The sequence shown here is derived from an EMBL/GenBank/DDBJ whole genome shotgun (WGS) entry which is preliminary data.</text>
</comment>
<dbReference type="AlphaFoldDB" id="A0A7C3RDX8"/>
<dbReference type="GO" id="GO:0005524">
    <property type="term" value="F:ATP binding"/>
    <property type="evidence" value="ECO:0007669"/>
    <property type="project" value="UniProtKB-KW"/>
</dbReference>
<accession>A0A7C3RDX8</accession>
<dbReference type="InterPro" id="IPR041677">
    <property type="entry name" value="DNA2/NAM7_AAA_11"/>
</dbReference>
<keyword evidence="2" id="KW-0547">Nucleotide-binding</keyword>
<keyword evidence="4" id="KW-0347">Helicase</keyword>
<comment type="similarity">
    <text evidence="1">Belongs to the DNA2/NAM7 helicase family.</text>
</comment>
<feature type="domain" description="AAA+ ATPase" evidence="6">
    <location>
        <begin position="148"/>
        <end position="378"/>
    </location>
</feature>
<reference evidence="7" key="1">
    <citation type="journal article" date="2020" name="mSystems">
        <title>Genome- and Community-Level Interaction Insights into Carbon Utilization and Element Cycling Functions of Hydrothermarchaeota in Hydrothermal Sediment.</title>
        <authorList>
            <person name="Zhou Z."/>
            <person name="Liu Y."/>
            <person name="Xu W."/>
            <person name="Pan J."/>
            <person name="Luo Z.H."/>
            <person name="Li M."/>
        </authorList>
    </citation>
    <scope>NUCLEOTIDE SEQUENCE [LARGE SCALE GENOMIC DNA]</scope>
    <source>
        <strain evidence="7">SpSt-87</strain>
    </source>
</reference>
<dbReference type="Pfam" id="PF13087">
    <property type="entry name" value="AAA_12"/>
    <property type="match status" value="1"/>
</dbReference>
<evidence type="ECO:0000259" key="6">
    <source>
        <dbReference type="SMART" id="SM00382"/>
    </source>
</evidence>
<name>A0A7C3RDX8_ARCFL</name>
<sequence length="536" mass="59781">MIEELVEILDRIERKTTQKMLKGEVFSAELLARRGEIAVLRSSGLIKAGSAVAEIKDDAVYPVGWVVDARRYGNSYLLAVKELEEFDGNAIVEAENILSIILRKEAAERAEEILSFSYWSGELRDLKAPDYLDKWQKKCYLATCSLGEGEILLVIGPPGSGKTTFIAEAAKKLSEEERVWVTSNTNVAVDNVLEKLDRALRIGHPSKITDGVRKHSVEYSLLSQIRFSDYREYASKVAEAYREIARIQNEMIRNGKIVVGSTILKGLMSAVKNYDFDTVIIDEASNTCISTALLALEKAEKAVVVGDPYQLPPVYEVGGHKALKFSAYSFLSKIYGKNLWLRRHYRSNAKIAEFAAKHVYGFLEIDEKCHSIKIEPCRTTIPEAGDPEKPLVFIDCDGVEKNVGKSKVNEDEAEVVAVIAEELAECVGEENIGIITPYVRQAELIRSIISEFGLKIEVSTVHSYQGREKDVIIYSITATGNPYFASEKRLFNVALTRARKKFIAVGSAKALQGKNLLLTRFMVAAQRDGGFVRFNK</sequence>
<protein>
    <recommendedName>
        <fullName evidence="6">AAA+ ATPase domain-containing protein</fullName>
    </recommendedName>
</protein>
<dbReference type="Pfam" id="PF13086">
    <property type="entry name" value="AAA_11"/>
    <property type="match status" value="1"/>
</dbReference>
<dbReference type="PANTHER" id="PTHR43788:SF8">
    <property type="entry name" value="DNA-BINDING PROTEIN SMUBP-2"/>
    <property type="match status" value="1"/>
</dbReference>
<dbReference type="InterPro" id="IPR041679">
    <property type="entry name" value="DNA2/NAM7-like_C"/>
</dbReference>
<proteinExistence type="inferred from homology"/>
<dbReference type="InterPro" id="IPR027351">
    <property type="entry name" value="(+)RNA_virus_helicase_core_dom"/>
</dbReference>
<dbReference type="SMART" id="SM00382">
    <property type="entry name" value="AAA"/>
    <property type="match status" value="1"/>
</dbReference>
<dbReference type="InterPro" id="IPR027417">
    <property type="entry name" value="P-loop_NTPase"/>
</dbReference>
<keyword evidence="3" id="KW-0378">Hydrolase</keyword>
<evidence type="ECO:0000313" key="7">
    <source>
        <dbReference type="EMBL" id="HFW32588.1"/>
    </source>
</evidence>